<dbReference type="Gene3D" id="3.10.100.10">
    <property type="entry name" value="Mannose-Binding Protein A, subunit A"/>
    <property type="match status" value="1"/>
</dbReference>
<feature type="domain" description="Link" evidence="2">
    <location>
        <begin position="1038"/>
        <end position="1126"/>
    </location>
</feature>
<name>A0ABD3VJA0_SINWO</name>
<dbReference type="AlphaFoldDB" id="A0ABD3VJA0"/>
<evidence type="ECO:0000256" key="1">
    <source>
        <dbReference type="ARBA" id="ARBA00023157"/>
    </source>
</evidence>
<keyword evidence="4" id="KW-1185">Reference proteome</keyword>
<dbReference type="InterPro" id="IPR016187">
    <property type="entry name" value="CTDL_fold"/>
</dbReference>
<protein>
    <recommendedName>
        <fullName evidence="2">Link domain-containing protein</fullName>
    </recommendedName>
</protein>
<dbReference type="PROSITE" id="PS50963">
    <property type="entry name" value="LINK_2"/>
    <property type="match status" value="1"/>
</dbReference>
<proteinExistence type="predicted"/>
<evidence type="ECO:0000313" key="3">
    <source>
        <dbReference type="EMBL" id="KAL3861659.1"/>
    </source>
</evidence>
<accession>A0ABD3VJA0</accession>
<organism evidence="3 4">
    <name type="scientific">Sinanodonta woodiana</name>
    <name type="common">Chinese pond mussel</name>
    <name type="synonym">Anodonta woodiana</name>
    <dbReference type="NCBI Taxonomy" id="1069815"/>
    <lineage>
        <taxon>Eukaryota</taxon>
        <taxon>Metazoa</taxon>
        <taxon>Spiralia</taxon>
        <taxon>Lophotrochozoa</taxon>
        <taxon>Mollusca</taxon>
        <taxon>Bivalvia</taxon>
        <taxon>Autobranchia</taxon>
        <taxon>Heteroconchia</taxon>
        <taxon>Palaeoheterodonta</taxon>
        <taxon>Unionida</taxon>
        <taxon>Unionoidea</taxon>
        <taxon>Unionidae</taxon>
        <taxon>Unioninae</taxon>
        <taxon>Sinanodonta</taxon>
    </lineage>
</organism>
<dbReference type="InterPro" id="IPR016186">
    <property type="entry name" value="C-type_lectin-like/link_sf"/>
</dbReference>
<dbReference type="SUPFAM" id="SSF56436">
    <property type="entry name" value="C-type lectin-like"/>
    <property type="match status" value="1"/>
</dbReference>
<dbReference type="EMBL" id="JBJQND010000011">
    <property type="protein sequence ID" value="KAL3861659.1"/>
    <property type="molecule type" value="Genomic_DNA"/>
</dbReference>
<gene>
    <name evidence="3" type="ORF">ACJMK2_007684</name>
</gene>
<evidence type="ECO:0000259" key="2">
    <source>
        <dbReference type="PROSITE" id="PS50963"/>
    </source>
</evidence>
<comment type="caution">
    <text evidence="3">The sequence shown here is derived from an EMBL/GenBank/DDBJ whole genome shotgun (WGS) entry which is preliminary data.</text>
</comment>
<keyword evidence="1" id="KW-1015">Disulfide bond</keyword>
<dbReference type="Proteomes" id="UP001634394">
    <property type="component" value="Unassembled WGS sequence"/>
</dbReference>
<reference evidence="3 4" key="1">
    <citation type="submission" date="2024-11" db="EMBL/GenBank/DDBJ databases">
        <title>Chromosome-level genome assembly of the freshwater bivalve Anodonta woodiana.</title>
        <authorList>
            <person name="Chen X."/>
        </authorList>
    </citation>
    <scope>NUCLEOTIDE SEQUENCE [LARGE SCALE GENOMIC DNA]</scope>
    <source>
        <strain evidence="3">MN2024</strain>
        <tissue evidence="3">Gills</tissue>
    </source>
</reference>
<dbReference type="SMART" id="SM00445">
    <property type="entry name" value="LINK"/>
    <property type="match status" value="1"/>
</dbReference>
<sequence length="1128" mass="126115">MPDCLLSAVATAEIILKGYCYSLQYNTNILYFTDKMRFCPLFLLVVLISCDNSLCVEGYFGAAHNDFRKLCVIVALPGRKIGPDPDIFKATWNTHLSIAGGKLFPSSDINEQLKIAEDHCKDSKPDNDPICAFRDFVTIGIFVEQDVRKLQESLNYTVDSDWYLYAHYIAAWFQHPRMIRLQCGPKLQNLWMFIANMSHLQSFDLLFRMKSVYDSTNAAGLRQEIDRFCRASSTEQICEIKICTNTVDKVDKLLAFVGRDQWDNSISEILKNAMRLHFYAVKLKFLNLHPSAAGRNIFSTKDSEVNTWIKQITFYLFDSIQNSEIEKLGRVIELLPNTIDLPCDHAAEFPSLKRTICTFNSMIDSLVGYLNNKNAKVNAKHISTNIDYEKFLQEKRFEQILNIGETTQHTLLLVAQHLKLEMKNNFGELKNYFQQLAEFDWTKARADIAYIDSTLGRYKDASAQSASKMDSYMDQLIKAALAAAIGDQVEAAQKLSFAIAEACNPLKAIFAGGSATDVLDATQGVSQAMSNVAKAAKLKDAFDMLISEIKKYSDKLNKNEIYLNNVASLITSLNTSALSSSASLSSEFEAQKQRFLDDYNNYTPAVTKDDLREITVYWENLISEACDLLDSTSGTISGITKTVLAAQRTCPNAKVEVQKLIATYEEIYDFQFKLMDALAACMRAVAAYRAANVINSDFEAAKLKDADSPEIFAELEMLSAFSMICYKVSMIAAIDTYCTILTYTEGHLPRECIGARTSITSLLSRNKLSCSTMLEFQRIPTKPSEPGDKAYISLKDLYAGQTAVFKIPDSQWLIDHNWISSSQKNDNMFVQRFEIYLPVVSKKKTQVQVKVQATVGNQLTPPDGTEYVIYPRPTLWYAYSEGKSLSECRQVEFPNPYNDKCRNMPKICPITKELSNCANRGNICPSIYAQWEINIYGYENAHLSVPSTDIPLRVALQLCAIRDSDHALMKREDHGTGISMMPLVGGEPLSWDLYHSLAFNTQGTCCGSNQYYDDSTSVCTACPSGSVDKYSGLFCANEVRFVAAPNSEAIFTFNDAQSTCSKAGTTIASAQAIRRSVALGYNRCECGWLSGGAMQAPKPNDSCIGYGGLSTMTCSRSNTWGVYCNNNF</sequence>
<dbReference type="Pfam" id="PF00193">
    <property type="entry name" value="Xlink"/>
    <property type="match status" value="1"/>
</dbReference>
<dbReference type="InterPro" id="IPR000538">
    <property type="entry name" value="Link_dom"/>
</dbReference>
<evidence type="ECO:0000313" key="4">
    <source>
        <dbReference type="Proteomes" id="UP001634394"/>
    </source>
</evidence>